<dbReference type="EMBL" id="JADDIV010000005">
    <property type="protein sequence ID" value="MBE7369271.1"/>
    <property type="molecule type" value="Genomic_DNA"/>
</dbReference>
<evidence type="ECO:0000313" key="1">
    <source>
        <dbReference type="EMBL" id="MBE7369271.1"/>
    </source>
</evidence>
<keyword evidence="2" id="KW-1185">Reference proteome</keyword>
<comment type="caution">
    <text evidence="1">The sequence shown here is derived from an EMBL/GenBank/DDBJ whole genome shotgun (WGS) entry which is preliminary data.</text>
</comment>
<protein>
    <submittedName>
        <fullName evidence="1">DUF2917 domain-containing protein</fullName>
    </submittedName>
</protein>
<proteinExistence type="predicted"/>
<dbReference type="Proteomes" id="UP000806285">
    <property type="component" value="Unassembled WGS sequence"/>
</dbReference>
<dbReference type="InterPro" id="IPR021317">
    <property type="entry name" value="DUF2917"/>
</dbReference>
<accession>A0ABR9S750</accession>
<gene>
    <name evidence="1" type="ORF">IM787_17035</name>
</gene>
<dbReference type="RefSeq" id="WP_193677908.1">
    <property type="nucleotide sequence ID" value="NZ_JADDIV010000005.1"/>
</dbReference>
<name>A0ABR9S750_9BURK</name>
<organism evidence="1 2">
    <name type="scientific">Ramlibacter pallidus</name>
    <dbReference type="NCBI Taxonomy" id="2780087"/>
    <lineage>
        <taxon>Bacteria</taxon>
        <taxon>Pseudomonadati</taxon>
        <taxon>Pseudomonadota</taxon>
        <taxon>Betaproteobacteria</taxon>
        <taxon>Burkholderiales</taxon>
        <taxon>Comamonadaceae</taxon>
        <taxon>Ramlibacter</taxon>
    </lineage>
</organism>
<dbReference type="Pfam" id="PF11142">
    <property type="entry name" value="DUF2917"/>
    <property type="match status" value="1"/>
</dbReference>
<reference evidence="1 2" key="1">
    <citation type="submission" date="2020-10" db="EMBL/GenBank/DDBJ databases">
        <title>Ramlibacter sp. HM2 16S ribosomal RNA gene Genome sequencing and assembly.</title>
        <authorList>
            <person name="Kang M."/>
        </authorList>
    </citation>
    <scope>NUCLEOTIDE SEQUENCE [LARGE SCALE GENOMIC DNA]</scope>
    <source>
        <strain evidence="1 2">HM2</strain>
    </source>
</reference>
<sequence length="114" mass="13352">MYNTDSMDFVQERLRHNTASVITRELRLRPAPRVKRRFALRMAQGEARTFERVDDSVYVRCTKGSLWITHDGDPKDVILSPQEGYRAQREDAMHVFALQPCVLEIEFDDDVTEH</sequence>
<evidence type="ECO:0000313" key="2">
    <source>
        <dbReference type="Proteomes" id="UP000806285"/>
    </source>
</evidence>